<dbReference type="FunFam" id="3.30.2020.30:FF:000002">
    <property type="entry name" value="Putative gamma-butyrobetaine dioxygenase"/>
    <property type="match status" value="1"/>
</dbReference>
<comment type="cofactor">
    <cofactor evidence="2">
        <name>L-ascorbate</name>
        <dbReference type="ChEBI" id="CHEBI:38290"/>
    </cofactor>
</comment>
<dbReference type="Proteomes" id="UP000747542">
    <property type="component" value="Unassembled WGS sequence"/>
</dbReference>
<dbReference type="InterPro" id="IPR050411">
    <property type="entry name" value="AlphaKG_dependent_hydroxylases"/>
</dbReference>
<keyword evidence="14" id="KW-1185">Reference proteome</keyword>
<protein>
    <submittedName>
        <fullName evidence="13">Gamma-butyrobetaine dioxygenase-like 1</fullName>
    </submittedName>
</protein>
<dbReference type="Gene3D" id="3.30.2020.30">
    <property type="match status" value="1"/>
</dbReference>
<feature type="compositionally biased region" description="Basic and acidic residues" evidence="10">
    <location>
        <begin position="144"/>
        <end position="166"/>
    </location>
</feature>
<keyword evidence="9" id="KW-0408">Iron</keyword>
<reference evidence="13" key="1">
    <citation type="journal article" date="2021" name="Sci. Adv.">
        <title>The American lobster genome reveals insights on longevity, neural, and immune adaptations.</title>
        <authorList>
            <person name="Polinski J.M."/>
            <person name="Zimin A.V."/>
            <person name="Clark K.F."/>
            <person name="Kohn A.B."/>
            <person name="Sadowski N."/>
            <person name="Timp W."/>
            <person name="Ptitsyn A."/>
            <person name="Khanna P."/>
            <person name="Romanova D.Y."/>
            <person name="Williams P."/>
            <person name="Greenwood S.J."/>
            <person name="Moroz L.L."/>
            <person name="Walt D.R."/>
            <person name="Bodnar A.G."/>
        </authorList>
    </citation>
    <scope>NUCLEOTIDE SEQUENCE</scope>
    <source>
        <strain evidence="13">GMGI-L3</strain>
    </source>
</reference>
<evidence type="ECO:0000313" key="14">
    <source>
        <dbReference type="Proteomes" id="UP000747542"/>
    </source>
</evidence>
<dbReference type="UniPathway" id="UPA00118"/>
<dbReference type="GO" id="GO:0005739">
    <property type="term" value="C:mitochondrion"/>
    <property type="evidence" value="ECO:0007669"/>
    <property type="project" value="TreeGrafter"/>
</dbReference>
<keyword evidence="5" id="KW-0479">Metal-binding</keyword>
<comment type="cofactor">
    <cofactor evidence="1">
        <name>Fe(2+)</name>
        <dbReference type="ChEBI" id="CHEBI:29033"/>
    </cofactor>
</comment>
<accession>A0A8J5K5C5</accession>
<evidence type="ECO:0000256" key="5">
    <source>
        <dbReference type="ARBA" id="ARBA00022723"/>
    </source>
</evidence>
<dbReference type="Pfam" id="PF06155">
    <property type="entry name" value="GBBH-like_N"/>
    <property type="match status" value="1"/>
</dbReference>
<evidence type="ECO:0000259" key="12">
    <source>
        <dbReference type="Pfam" id="PF06155"/>
    </source>
</evidence>
<feature type="region of interest" description="Disordered" evidence="10">
    <location>
        <begin position="135"/>
        <end position="184"/>
    </location>
</feature>
<dbReference type="FunFam" id="3.60.130.10:FF:000001">
    <property type="entry name" value="Trimethyllysine dioxygenase, mitochondrial"/>
    <property type="match status" value="1"/>
</dbReference>
<comment type="similarity">
    <text evidence="4">Belongs to the gamma-BBH/TMLD family.</text>
</comment>
<evidence type="ECO:0000256" key="7">
    <source>
        <dbReference type="ARBA" id="ARBA00022964"/>
    </source>
</evidence>
<gene>
    <name evidence="13" type="primary">Bbox1-L1</name>
    <name evidence="13" type="ORF">Hamer_G013216</name>
</gene>
<keyword evidence="7 13" id="KW-0223">Dioxygenase</keyword>
<evidence type="ECO:0000256" key="4">
    <source>
        <dbReference type="ARBA" id="ARBA00008654"/>
    </source>
</evidence>
<dbReference type="PANTHER" id="PTHR10696">
    <property type="entry name" value="GAMMA-BUTYROBETAINE HYDROXYLASE-RELATED"/>
    <property type="match status" value="1"/>
</dbReference>
<evidence type="ECO:0000256" key="2">
    <source>
        <dbReference type="ARBA" id="ARBA00001961"/>
    </source>
</evidence>
<dbReference type="GO" id="GO:0046872">
    <property type="term" value="F:metal ion binding"/>
    <property type="evidence" value="ECO:0007669"/>
    <property type="project" value="UniProtKB-KW"/>
</dbReference>
<feature type="domain" description="TauD/TfdA-like" evidence="11">
    <location>
        <begin position="198"/>
        <end position="442"/>
    </location>
</feature>
<evidence type="ECO:0000256" key="9">
    <source>
        <dbReference type="ARBA" id="ARBA00023004"/>
    </source>
</evidence>
<dbReference type="PANTHER" id="PTHR10696:SF33">
    <property type="entry name" value="GAMMA-BUTYROBETAINE DIOXYGENASE"/>
    <property type="match status" value="1"/>
</dbReference>
<dbReference type="InterPro" id="IPR010376">
    <property type="entry name" value="GBBH-like_N"/>
</dbReference>
<comment type="caution">
    <text evidence="13">The sequence shown here is derived from an EMBL/GenBank/DDBJ whole genome shotgun (WGS) entry which is preliminary data.</text>
</comment>
<dbReference type="GO" id="GO:0016706">
    <property type="term" value="F:2-oxoglutarate-dependent dioxygenase activity"/>
    <property type="evidence" value="ECO:0007669"/>
    <property type="project" value="UniProtKB-ARBA"/>
</dbReference>
<proteinExistence type="inferred from homology"/>
<keyword evidence="6" id="KW-0124">Carnitine biosynthesis</keyword>
<dbReference type="AlphaFoldDB" id="A0A8J5K5C5"/>
<evidence type="ECO:0000256" key="8">
    <source>
        <dbReference type="ARBA" id="ARBA00023002"/>
    </source>
</evidence>
<organism evidence="13 14">
    <name type="scientific">Homarus americanus</name>
    <name type="common">American lobster</name>
    <dbReference type="NCBI Taxonomy" id="6706"/>
    <lineage>
        <taxon>Eukaryota</taxon>
        <taxon>Metazoa</taxon>
        <taxon>Ecdysozoa</taxon>
        <taxon>Arthropoda</taxon>
        <taxon>Crustacea</taxon>
        <taxon>Multicrustacea</taxon>
        <taxon>Malacostraca</taxon>
        <taxon>Eumalacostraca</taxon>
        <taxon>Eucarida</taxon>
        <taxon>Decapoda</taxon>
        <taxon>Pleocyemata</taxon>
        <taxon>Astacidea</taxon>
        <taxon>Nephropoidea</taxon>
        <taxon>Nephropidae</taxon>
        <taxon>Homarus</taxon>
    </lineage>
</organism>
<dbReference type="Gene3D" id="3.60.130.10">
    <property type="entry name" value="Clavaminate synthase-like"/>
    <property type="match status" value="1"/>
</dbReference>
<evidence type="ECO:0000256" key="6">
    <source>
        <dbReference type="ARBA" id="ARBA00022873"/>
    </source>
</evidence>
<dbReference type="SUPFAM" id="SSF51197">
    <property type="entry name" value="Clavaminate synthase-like"/>
    <property type="match status" value="1"/>
</dbReference>
<comment type="pathway">
    <text evidence="3">Amine and polyamine biosynthesis; carnitine biosynthesis.</text>
</comment>
<evidence type="ECO:0000256" key="1">
    <source>
        <dbReference type="ARBA" id="ARBA00001954"/>
    </source>
</evidence>
<dbReference type="InterPro" id="IPR003819">
    <property type="entry name" value="TauD/TfdA-like"/>
</dbReference>
<sequence length="464" mass="53176">MGYCMRGEGVRAFERCLSTTVPRQAQVPDTQIRQPGNSDVTEKQVDVKTIKAVFGDGTTSTYPHVWLRENCTCKSCFNSDAIARLFLIDDLCLDIRPNDAQVKGGNLHVEWSDGHLSTYTGKWLHERAFTPEARAKRRSRYMLSRHEEHDQVRSRKEGRKEKERKRPTFPIRANRPSLNRPVAHESDSKVRWGSGFQVPRLNFQSAMEEDQVLLDWLVQLEKFGVVLVEDAPTRVGTINDFIDTLGFIKSTHYGQDYEIINQITPNNLAYTGSKLGLHTDMPYYEYPPGTTWLHCIRQHEGKGGANVLSDGLNATELMKEIHPQHYATLVTTPIYFQDKGFQIYDFDKITKTTTIELDEQGKLKRLHTSSQSRDSIMDLTPEQILAFYSALKTFNNTLYEHSIEMKTKPGDILVLDNSRVMHSRTAFDPSTAKGPRHLHNAYIDWDELRSKRRVLQDKLGVSLT</sequence>
<evidence type="ECO:0000313" key="13">
    <source>
        <dbReference type="EMBL" id="KAG7169617.1"/>
    </source>
</evidence>
<dbReference type="CDD" id="cd00250">
    <property type="entry name" value="CAS_like"/>
    <property type="match status" value="1"/>
</dbReference>
<dbReference type="Pfam" id="PF02668">
    <property type="entry name" value="TauD"/>
    <property type="match status" value="1"/>
</dbReference>
<dbReference type="GO" id="GO:0045329">
    <property type="term" value="P:carnitine biosynthetic process"/>
    <property type="evidence" value="ECO:0007669"/>
    <property type="project" value="UniProtKB-UniPathway"/>
</dbReference>
<name>A0A8J5K5C5_HOMAM</name>
<feature type="domain" description="Gamma-butyrobetaine hydroxylase-like N-terminal" evidence="12">
    <location>
        <begin position="46"/>
        <end position="125"/>
    </location>
</feature>
<dbReference type="EMBL" id="JAHLQT010015640">
    <property type="protein sequence ID" value="KAG7169617.1"/>
    <property type="molecule type" value="Genomic_DNA"/>
</dbReference>
<evidence type="ECO:0000256" key="10">
    <source>
        <dbReference type="SAM" id="MobiDB-lite"/>
    </source>
</evidence>
<evidence type="ECO:0000256" key="3">
    <source>
        <dbReference type="ARBA" id="ARBA00005022"/>
    </source>
</evidence>
<keyword evidence="8" id="KW-0560">Oxidoreductase</keyword>
<evidence type="ECO:0000259" key="11">
    <source>
        <dbReference type="Pfam" id="PF02668"/>
    </source>
</evidence>
<dbReference type="InterPro" id="IPR038492">
    <property type="entry name" value="GBBH-like_N_sf"/>
</dbReference>
<dbReference type="InterPro" id="IPR042098">
    <property type="entry name" value="TauD-like_sf"/>
</dbReference>